<proteinExistence type="predicted"/>
<name>A0A645BV86_9ZZZZ</name>
<comment type="caution">
    <text evidence="1">The sequence shown here is derived from an EMBL/GenBank/DDBJ whole genome shotgun (WGS) entry which is preliminary data.</text>
</comment>
<accession>A0A645BV86</accession>
<protein>
    <submittedName>
        <fullName evidence="1">Uncharacterized protein</fullName>
    </submittedName>
</protein>
<reference evidence="1" key="1">
    <citation type="submission" date="2019-08" db="EMBL/GenBank/DDBJ databases">
        <authorList>
            <person name="Kucharzyk K."/>
            <person name="Murdoch R.W."/>
            <person name="Higgins S."/>
            <person name="Loffler F."/>
        </authorList>
    </citation>
    <scope>NUCLEOTIDE SEQUENCE</scope>
</reference>
<sequence length="163" mass="19016">MDVSRENDLVPILAGGEDHALHAGGSSADHEERVRRAKRVRREFFRVLDHRNRMTKVIERFHRVHVDAHAFFAQQLDEFRIAASPLVPRHIERDDPLLSKAVERLVDGRALLLVEIHVRSFRRLLPRSKLPQIKNRRHVSIPPVCRWLCSVFRHAIVRSAWIG</sequence>
<dbReference type="AlphaFoldDB" id="A0A645BV86"/>
<evidence type="ECO:0000313" key="1">
    <source>
        <dbReference type="EMBL" id="MPM69107.1"/>
    </source>
</evidence>
<dbReference type="EMBL" id="VSSQ01022653">
    <property type="protein sequence ID" value="MPM69107.1"/>
    <property type="molecule type" value="Genomic_DNA"/>
</dbReference>
<organism evidence="1">
    <name type="scientific">bioreactor metagenome</name>
    <dbReference type="NCBI Taxonomy" id="1076179"/>
    <lineage>
        <taxon>unclassified sequences</taxon>
        <taxon>metagenomes</taxon>
        <taxon>ecological metagenomes</taxon>
    </lineage>
</organism>
<gene>
    <name evidence="1" type="ORF">SDC9_116051</name>
</gene>